<keyword evidence="6" id="KW-0969">Cilium</keyword>
<dbReference type="InterPro" id="IPR046358">
    <property type="entry name" value="Flagellin_C"/>
</dbReference>
<comment type="subcellular location">
    <subcellularLocation>
        <location evidence="3">Secreted</location>
    </subcellularLocation>
    <subcellularLocation>
        <location evidence="3">Bacterial flagellum</location>
    </subcellularLocation>
</comment>
<dbReference type="GO" id="GO:0005198">
    <property type="term" value="F:structural molecule activity"/>
    <property type="evidence" value="ECO:0007669"/>
    <property type="project" value="UniProtKB-UniRule"/>
</dbReference>
<comment type="similarity">
    <text evidence="1 3">Belongs to the bacterial flagellin family.</text>
</comment>
<comment type="function">
    <text evidence="3">Flagellin is the subunit protein which polymerizes to form the filaments of bacterial flagella.</text>
</comment>
<dbReference type="InterPro" id="IPR001029">
    <property type="entry name" value="Flagellin_N"/>
</dbReference>
<proteinExistence type="inferred from homology"/>
<keyword evidence="2 3" id="KW-0975">Bacterial flagellum</keyword>
<keyword evidence="3" id="KW-0964">Secreted</keyword>
<keyword evidence="7" id="KW-1185">Reference proteome</keyword>
<dbReference type="PANTHER" id="PTHR42792">
    <property type="entry name" value="FLAGELLIN"/>
    <property type="match status" value="1"/>
</dbReference>
<dbReference type="InterPro" id="IPR001492">
    <property type="entry name" value="Flagellin"/>
</dbReference>
<dbReference type="PANTHER" id="PTHR42792:SF2">
    <property type="entry name" value="FLAGELLIN"/>
    <property type="match status" value="1"/>
</dbReference>
<dbReference type="Gene3D" id="1.20.1330.10">
    <property type="entry name" value="f41 fragment of flagellin, N-terminal domain"/>
    <property type="match status" value="1"/>
</dbReference>
<protein>
    <recommendedName>
        <fullName evidence="3">Flagellin</fullName>
    </recommendedName>
</protein>
<dbReference type="EMBL" id="QGLF01000004">
    <property type="protein sequence ID" value="PWR19707.1"/>
    <property type="molecule type" value="Genomic_DNA"/>
</dbReference>
<accession>A0A317DY89</accession>
<evidence type="ECO:0000256" key="3">
    <source>
        <dbReference type="RuleBase" id="RU362073"/>
    </source>
</evidence>
<keyword evidence="6" id="KW-0966">Cell projection</keyword>
<evidence type="ECO:0000256" key="2">
    <source>
        <dbReference type="ARBA" id="ARBA00023143"/>
    </source>
</evidence>
<evidence type="ECO:0000259" key="5">
    <source>
        <dbReference type="Pfam" id="PF00700"/>
    </source>
</evidence>
<dbReference type="GO" id="GO:0009288">
    <property type="term" value="C:bacterial-type flagellum"/>
    <property type="evidence" value="ECO:0007669"/>
    <property type="project" value="UniProtKB-SubCell"/>
</dbReference>
<evidence type="ECO:0000259" key="4">
    <source>
        <dbReference type="Pfam" id="PF00669"/>
    </source>
</evidence>
<evidence type="ECO:0000313" key="7">
    <source>
        <dbReference type="Proteomes" id="UP000246077"/>
    </source>
</evidence>
<reference evidence="7" key="1">
    <citation type="submission" date="2018-05" db="EMBL/GenBank/DDBJ databases">
        <title>Zavarzinia sp. HR-AS.</title>
        <authorList>
            <person name="Lee Y."/>
            <person name="Jeon C.O."/>
        </authorList>
    </citation>
    <scope>NUCLEOTIDE SEQUENCE [LARGE SCALE GENOMIC DNA]</scope>
    <source>
        <strain evidence="7">DSM 1231</strain>
    </source>
</reference>
<dbReference type="GO" id="GO:0005576">
    <property type="term" value="C:extracellular region"/>
    <property type="evidence" value="ECO:0007669"/>
    <property type="project" value="UniProtKB-SubCell"/>
</dbReference>
<dbReference type="Pfam" id="PF00700">
    <property type="entry name" value="Flagellin_C"/>
    <property type="match status" value="1"/>
</dbReference>
<evidence type="ECO:0000313" key="6">
    <source>
        <dbReference type="EMBL" id="PWR19707.1"/>
    </source>
</evidence>
<organism evidence="6 7">
    <name type="scientific">Zavarzinia compransoris</name>
    <dbReference type="NCBI Taxonomy" id="1264899"/>
    <lineage>
        <taxon>Bacteria</taxon>
        <taxon>Pseudomonadati</taxon>
        <taxon>Pseudomonadota</taxon>
        <taxon>Alphaproteobacteria</taxon>
        <taxon>Rhodospirillales</taxon>
        <taxon>Zavarziniaceae</taxon>
        <taxon>Zavarzinia</taxon>
    </lineage>
</organism>
<comment type="caution">
    <text evidence="6">The sequence shown here is derived from an EMBL/GenBank/DDBJ whole genome shotgun (WGS) entry which is preliminary data.</text>
</comment>
<dbReference type="OrthoDB" id="9808068at2"/>
<sequence>MADIALSATSRANLLSLQNTTDLANRTQNRLSTGLKVSSALDDAVAYFASKSLSDRSADFTDRKAEIDQGISSLKSAMSATEAADKILKQLKGVAISAKTADAATKADLTKQFTDLLGQLNSLLGDATYQGTNLINNDGDQKLTVKFSEISTSELTVDARDLRAGALITAGGAASAAGSAILAGLLVAANSAGAQAAGFSAIAASRLITTLDSITARVDTAVSAVRATTASIGSNITLLTTRLDFSKNYINALTEGSDKLTLADLNEEGANLVALQTRQQLALKALSFAGQNEQAVLQLFQ</sequence>
<feature type="domain" description="Flagellin C-terminal" evidence="5">
    <location>
        <begin position="217"/>
        <end position="300"/>
    </location>
</feature>
<name>A0A317DY89_9PROT</name>
<dbReference type="Pfam" id="PF00669">
    <property type="entry name" value="Flagellin_N"/>
    <property type="match status" value="1"/>
</dbReference>
<gene>
    <name evidence="6" type="ORF">DKG75_14665</name>
</gene>
<keyword evidence="6" id="KW-0282">Flagellum</keyword>
<feature type="domain" description="Flagellin N-terminal" evidence="4">
    <location>
        <begin position="10"/>
        <end position="137"/>
    </location>
</feature>
<dbReference type="SUPFAM" id="SSF64518">
    <property type="entry name" value="Phase 1 flagellin"/>
    <property type="match status" value="1"/>
</dbReference>
<evidence type="ECO:0000256" key="1">
    <source>
        <dbReference type="ARBA" id="ARBA00005709"/>
    </source>
</evidence>
<dbReference type="AlphaFoldDB" id="A0A317DY89"/>
<dbReference type="RefSeq" id="WP_109921881.1">
    <property type="nucleotide sequence ID" value="NZ_QGLF01000004.1"/>
</dbReference>
<dbReference type="Proteomes" id="UP000246077">
    <property type="component" value="Unassembled WGS sequence"/>
</dbReference>